<dbReference type="InterPro" id="IPR037455">
    <property type="entry name" value="LucA/IucC-like"/>
</dbReference>
<dbReference type="EMBL" id="JBHHMI010000014">
    <property type="protein sequence ID" value="MFB5268243.1"/>
    <property type="molecule type" value="Genomic_DNA"/>
</dbReference>
<accession>A0ABV5AVM4</accession>
<protein>
    <submittedName>
        <fullName evidence="5">IucA/IucC family protein</fullName>
    </submittedName>
</protein>
<dbReference type="InterPro" id="IPR022770">
    <property type="entry name" value="IucA/IucC-like_C"/>
</dbReference>
<evidence type="ECO:0000259" key="3">
    <source>
        <dbReference type="Pfam" id="PF04183"/>
    </source>
</evidence>
<gene>
    <name evidence="5" type="ORF">ACE41H_15870</name>
</gene>
<evidence type="ECO:0000256" key="2">
    <source>
        <dbReference type="ARBA" id="ARBA00007832"/>
    </source>
</evidence>
<dbReference type="PANTHER" id="PTHR34384">
    <property type="entry name" value="L-2,3-DIAMINOPROPANOATE--CITRATE LIGASE"/>
    <property type="match status" value="1"/>
</dbReference>
<dbReference type="RefSeq" id="WP_375356406.1">
    <property type="nucleotide sequence ID" value="NZ_JBHHMI010000014.1"/>
</dbReference>
<comment type="caution">
    <text evidence="5">The sequence shown here is derived from an EMBL/GenBank/DDBJ whole genome shotgun (WGS) entry which is preliminary data.</text>
</comment>
<evidence type="ECO:0000256" key="1">
    <source>
        <dbReference type="ARBA" id="ARBA00004924"/>
    </source>
</evidence>
<dbReference type="Pfam" id="PF04183">
    <property type="entry name" value="IucA_IucC"/>
    <property type="match status" value="1"/>
</dbReference>
<feature type="domain" description="Aerobactin siderophore biosynthesis IucA/IucC N-terminal" evidence="3">
    <location>
        <begin position="190"/>
        <end position="423"/>
    </location>
</feature>
<organism evidence="5 6">
    <name type="scientific">Paenibacillus enshidis</name>
    <dbReference type="NCBI Taxonomy" id="1458439"/>
    <lineage>
        <taxon>Bacteria</taxon>
        <taxon>Bacillati</taxon>
        <taxon>Bacillota</taxon>
        <taxon>Bacilli</taxon>
        <taxon>Bacillales</taxon>
        <taxon>Paenibacillaceae</taxon>
        <taxon>Paenibacillus</taxon>
    </lineage>
</organism>
<dbReference type="Proteomes" id="UP001580346">
    <property type="component" value="Unassembled WGS sequence"/>
</dbReference>
<evidence type="ECO:0000313" key="5">
    <source>
        <dbReference type="EMBL" id="MFB5268243.1"/>
    </source>
</evidence>
<dbReference type="PANTHER" id="PTHR34384:SF6">
    <property type="entry name" value="STAPHYLOFERRIN B SYNTHASE"/>
    <property type="match status" value="1"/>
</dbReference>
<feature type="domain" description="Aerobactin siderophore biosynthesis IucA/IucC-like C-terminal" evidence="4">
    <location>
        <begin position="466"/>
        <end position="604"/>
    </location>
</feature>
<evidence type="ECO:0000259" key="4">
    <source>
        <dbReference type="Pfam" id="PF06276"/>
    </source>
</evidence>
<keyword evidence="6" id="KW-1185">Reference proteome</keyword>
<comment type="similarity">
    <text evidence="2">Belongs to the IucA/IucC family.</text>
</comment>
<evidence type="ECO:0000313" key="6">
    <source>
        <dbReference type="Proteomes" id="UP001580346"/>
    </source>
</evidence>
<dbReference type="Gene3D" id="1.10.510.40">
    <property type="match status" value="1"/>
</dbReference>
<proteinExistence type="inferred from homology"/>
<reference evidence="5 6" key="1">
    <citation type="submission" date="2024-09" db="EMBL/GenBank/DDBJ databases">
        <title>Paenibacillus zeirhizospherea sp. nov., isolated from surface of the maize (Zea mays) roots in a horticulture field, Hungary.</title>
        <authorList>
            <person name="Marton D."/>
            <person name="Farkas M."/>
            <person name="Bedics A."/>
            <person name="Toth E."/>
            <person name="Tancsics A."/>
            <person name="Boka K."/>
            <person name="Maroti G."/>
            <person name="Kriszt B."/>
            <person name="Cserhati M."/>
        </authorList>
    </citation>
    <scope>NUCLEOTIDE SEQUENCE [LARGE SCALE GENOMIC DNA]</scope>
    <source>
        <strain evidence="5 6">KCTC 33519</strain>
    </source>
</reference>
<comment type="pathway">
    <text evidence="1">Siderophore biosynthesis.</text>
</comment>
<dbReference type="InterPro" id="IPR007310">
    <property type="entry name" value="Aerobactin_biosyn_IucA/IucC_N"/>
</dbReference>
<name>A0ABV5AVM4_9BACL</name>
<sequence>MPNKLVEQEAKRRVMEDLLNALLAEELLDGLQMLTPSACDELAESYDVFAAAWNLLCSEAAATDKAGAGADLAGALIGLWRLDGAGTAVVFGLRRSVVQRWRCTPEAVVAASVVDGRARLLSPPELMRLVADSHAEAAGIHPEGTAVFIDMLQQTVAQIAWSMERSHPYSALLSLPPDRALLSLERYAAGRDRPFHPVAKAKLGWERDECGRFTAEAGQPIRLRWMAVRRDRLLSGDDAANVLPQSLLLSAVEQQELEKELTQRGLNGTHIVLPVHPWQMEAMLPQRLRPELDSGVCVPLDIEAGTFYATSSVRSLMSLDDEPSRHVKLPLGIRSLGGLRYLSAIKMMNGVRAEGLLRQARQLDPVLNERLYLCEEGRWWALKPQDNDLFADDPRHLSALIRTYPAELMSDNRKRLVPMSALAADSRQALLLAEWLQLRGLPNTAEAALELFREIAETFGELSLRLLRFGLVPEAHGQNAVLVLQEGRVCGLLLRDHDALRVHVPWLHAEGLADPEYLLRPGVPNSLYHDSPPQLIAFFQMLGIHVNLFSIMDSLSNAYSLSEERMWTELKEALQTALKRAALPELQEAVISSCLFKDESWPWKQVVRPLLAQTAKVPGSMPYGKGEMPNPLRAARLEEVPYAAH</sequence>
<dbReference type="Pfam" id="PF06276">
    <property type="entry name" value="FhuF"/>
    <property type="match status" value="1"/>
</dbReference>